<sequence>MDLKELKGIGSSIKEKLIDNNIKTVERLSISSHVKIANILECSTKKAKELIDKAKILSANAIIISTAKEVLEHRKKTIQRIPTGSTALDNIIGGGIETNALTAFTGQFATGKTQLCYSLILNCKNALDRKSAWIETEPQTFRSERILEMSQSRGIQLDLGNDILIIESKFINSCDSQYKAYELIERKIKEGNDIGLIVIDSFNALFRMSYSGRELLPERSADTAHHLGFLQYLASNYNCAIVMTIQVMGIPDSSLQLGALKRMGIRQMPVGPHILKHAVNYWIALDHISAKDKIWKAILSDGPMPRNDCLFHILTTGIEDVSLSRGKA</sequence>
<keyword evidence="2" id="KW-0067">ATP-binding</keyword>
<dbReference type="AlphaFoldDB" id="A0A6H1ZYA1"/>
<evidence type="ECO:0000313" key="5">
    <source>
        <dbReference type="EMBL" id="QJA52906.1"/>
    </source>
</evidence>
<dbReference type="SUPFAM" id="SSF47794">
    <property type="entry name" value="Rad51 N-terminal domain-like"/>
    <property type="match status" value="1"/>
</dbReference>
<dbReference type="InterPro" id="IPR010995">
    <property type="entry name" value="DNA_repair_Rad51/TF_NusA_a-hlx"/>
</dbReference>
<dbReference type="Gene3D" id="1.10.150.20">
    <property type="entry name" value="5' to 3' exonuclease, C-terminal subdomain"/>
    <property type="match status" value="1"/>
</dbReference>
<evidence type="ECO:0000256" key="2">
    <source>
        <dbReference type="ARBA" id="ARBA00022840"/>
    </source>
</evidence>
<dbReference type="PANTHER" id="PTHR22942:SF30">
    <property type="entry name" value="MEIOTIC RECOMBINATION PROTEIN DMC1_LIM15 HOMOLOG"/>
    <property type="match status" value="1"/>
</dbReference>
<dbReference type="PROSITE" id="PS50162">
    <property type="entry name" value="RECA_2"/>
    <property type="match status" value="1"/>
</dbReference>
<dbReference type="Pfam" id="PF08423">
    <property type="entry name" value="Rad51"/>
    <property type="match status" value="1"/>
</dbReference>
<dbReference type="PIRSF" id="PIRSF005856">
    <property type="entry name" value="Rad51"/>
    <property type="match status" value="1"/>
</dbReference>
<dbReference type="GO" id="GO:0006281">
    <property type="term" value="P:DNA repair"/>
    <property type="evidence" value="ECO:0007669"/>
    <property type="project" value="InterPro"/>
</dbReference>
<name>A0A6H1ZYA1_9ZZZZ</name>
<evidence type="ECO:0000256" key="1">
    <source>
        <dbReference type="ARBA" id="ARBA00022741"/>
    </source>
</evidence>
<dbReference type="InterPro" id="IPR013632">
    <property type="entry name" value="Rad51_C"/>
</dbReference>
<accession>A0A6H1ZYA1</accession>
<proteinExistence type="predicted"/>
<dbReference type="InterPro" id="IPR016467">
    <property type="entry name" value="DNA_recomb/repair_RecA-like"/>
</dbReference>
<organism evidence="5">
    <name type="scientific">viral metagenome</name>
    <dbReference type="NCBI Taxonomy" id="1070528"/>
    <lineage>
        <taxon>unclassified sequences</taxon>
        <taxon>metagenomes</taxon>
        <taxon>organismal metagenomes</taxon>
    </lineage>
</organism>
<protein>
    <submittedName>
        <fullName evidence="5">Putative DNA repair and recombination protein</fullName>
    </submittedName>
</protein>
<dbReference type="GO" id="GO:0003677">
    <property type="term" value="F:DNA binding"/>
    <property type="evidence" value="ECO:0007669"/>
    <property type="project" value="UniProtKB-KW"/>
</dbReference>
<dbReference type="GO" id="GO:0140664">
    <property type="term" value="F:ATP-dependent DNA damage sensor activity"/>
    <property type="evidence" value="ECO:0007669"/>
    <property type="project" value="InterPro"/>
</dbReference>
<gene>
    <name evidence="5" type="ORF">TM448A03070_0010</name>
</gene>
<dbReference type="Gene3D" id="3.40.50.300">
    <property type="entry name" value="P-loop containing nucleotide triphosphate hydrolases"/>
    <property type="match status" value="1"/>
</dbReference>
<keyword evidence="3" id="KW-0238">DNA-binding</keyword>
<dbReference type="InterPro" id="IPR020588">
    <property type="entry name" value="RecA_ATP-bd"/>
</dbReference>
<evidence type="ECO:0000259" key="4">
    <source>
        <dbReference type="PROSITE" id="PS50162"/>
    </source>
</evidence>
<dbReference type="PANTHER" id="PTHR22942">
    <property type="entry name" value="RECA/RAD51/RADA DNA STRAND-PAIRING FAMILY MEMBER"/>
    <property type="match status" value="1"/>
</dbReference>
<evidence type="ECO:0000256" key="3">
    <source>
        <dbReference type="ARBA" id="ARBA00023125"/>
    </source>
</evidence>
<feature type="domain" description="RecA family profile 1" evidence="4">
    <location>
        <begin position="77"/>
        <end position="247"/>
    </location>
</feature>
<dbReference type="InterPro" id="IPR027417">
    <property type="entry name" value="P-loop_NTPase"/>
</dbReference>
<reference evidence="5" key="1">
    <citation type="submission" date="2020-03" db="EMBL/GenBank/DDBJ databases">
        <title>The deep terrestrial virosphere.</title>
        <authorList>
            <person name="Holmfeldt K."/>
            <person name="Nilsson E."/>
            <person name="Simone D."/>
            <person name="Lopez-Fernandez M."/>
            <person name="Wu X."/>
            <person name="de Brujin I."/>
            <person name="Lundin D."/>
            <person name="Andersson A."/>
            <person name="Bertilsson S."/>
            <person name="Dopson M."/>
        </authorList>
    </citation>
    <scope>NUCLEOTIDE SEQUENCE</scope>
    <source>
        <strain evidence="5">TM448A03070</strain>
    </source>
</reference>
<dbReference type="GO" id="GO:0005524">
    <property type="term" value="F:ATP binding"/>
    <property type="evidence" value="ECO:0007669"/>
    <property type="project" value="UniProtKB-KW"/>
</dbReference>
<keyword evidence="1" id="KW-0547">Nucleotide-binding</keyword>
<dbReference type="SUPFAM" id="SSF52540">
    <property type="entry name" value="P-loop containing nucleoside triphosphate hydrolases"/>
    <property type="match status" value="1"/>
</dbReference>
<dbReference type="EMBL" id="MT144377">
    <property type="protein sequence ID" value="QJA52906.1"/>
    <property type="molecule type" value="Genomic_DNA"/>
</dbReference>